<evidence type="ECO:0000256" key="1">
    <source>
        <dbReference type="SAM" id="MobiDB-lite"/>
    </source>
</evidence>
<keyword evidence="3" id="KW-1185">Reference proteome</keyword>
<dbReference type="AlphaFoldDB" id="A0A073JA06"/>
<feature type="compositionally biased region" description="Basic and acidic residues" evidence="1">
    <location>
        <begin position="32"/>
        <end position="69"/>
    </location>
</feature>
<reference evidence="2 3" key="1">
    <citation type="submission" date="2014-01" db="EMBL/GenBank/DDBJ databases">
        <title>Sulfitobacter sp. H3 (MCCC 1A00686) Genome Sequencing.</title>
        <authorList>
            <person name="Lai Q."/>
            <person name="Hong Z."/>
        </authorList>
    </citation>
    <scope>NUCLEOTIDE SEQUENCE [LARGE SCALE GENOMIC DNA]</scope>
    <source>
        <strain evidence="2 3">H3</strain>
    </source>
</reference>
<dbReference type="Proteomes" id="UP000027746">
    <property type="component" value="Unassembled WGS sequence"/>
</dbReference>
<comment type="caution">
    <text evidence="2">The sequence shown here is derived from an EMBL/GenBank/DDBJ whole genome shotgun (WGS) entry which is preliminary data.</text>
</comment>
<sequence length="103" mass="11899">MMYIFAAIGRDQDPSSRRDTERVPPSWMQDNQFEKASETCVQDARDERQTERPSRSRIERQEHENDPRGMTRIIPSEGGTMLLRVDVRPLRIRRPAGVSGSVT</sequence>
<feature type="region of interest" description="Disordered" evidence="1">
    <location>
        <begin position="7"/>
        <end position="77"/>
    </location>
</feature>
<protein>
    <submittedName>
        <fullName evidence="2">Uncharacterized protein</fullName>
    </submittedName>
</protein>
<accession>A0A073JA06</accession>
<feature type="compositionally biased region" description="Basic and acidic residues" evidence="1">
    <location>
        <begin position="10"/>
        <end position="22"/>
    </location>
</feature>
<proteinExistence type="predicted"/>
<name>A0A073JA06_9RHOB</name>
<evidence type="ECO:0000313" key="3">
    <source>
        <dbReference type="Proteomes" id="UP000027746"/>
    </source>
</evidence>
<dbReference type="EMBL" id="JAMD01000013">
    <property type="protein sequence ID" value="KEJ94517.1"/>
    <property type="molecule type" value="Genomic_DNA"/>
</dbReference>
<organism evidence="2 3">
    <name type="scientific">Pseudosulfitobacter pseudonitzschiae</name>
    <dbReference type="NCBI Taxonomy" id="1402135"/>
    <lineage>
        <taxon>Bacteria</taxon>
        <taxon>Pseudomonadati</taxon>
        <taxon>Pseudomonadota</taxon>
        <taxon>Alphaproteobacteria</taxon>
        <taxon>Rhodobacterales</taxon>
        <taxon>Roseobacteraceae</taxon>
        <taxon>Pseudosulfitobacter</taxon>
    </lineage>
</organism>
<evidence type="ECO:0000313" key="2">
    <source>
        <dbReference type="EMBL" id="KEJ94517.1"/>
    </source>
</evidence>
<gene>
    <name evidence="2" type="ORF">SUH3_06655</name>
</gene>